<proteinExistence type="predicted"/>
<evidence type="ECO:0000313" key="2">
    <source>
        <dbReference type="Proteomes" id="UP000306317"/>
    </source>
</evidence>
<evidence type="ECO:0000313" key="1">
    <source>
        <dbReference type="EMBL" id="THD04810.1"/>
    </source>
</evidence>
<sequence length="82" mass="9046">MLTPQAAYTALAATAPDRTNACHRLVHEALADDNLAANRACLQQQRAFGRDDFRAMVEAKTQRFAGVRTAHRPARGAAERRK</sequence>
<name>A0A4S3K955_9GAMM</name>
<reference evidence="1 2" key="1">
    <citation type="submission" date="2017-02" db="EMBL/GenBank/DDBJ databases">
        <title>Whole genome sequencing of Rhodanobacter lindaniclasticus DSM 17932.</title>
        <authorList>
            <person name="Kumar S."/>
            <person name="Patil P."/>
            <person name="Patil P.B."/>
        </authorList>
    </citation>
    <scope>NUCLEOTIDE SEQUENCE [LARGE SCALE GENOMIC DNA]</scope>
    <source>
        <strain evidence="1 2">DSM 17932</strain>
    </source>
</reference>
<comment type="caution">
    <text evidence="1">The sequence shown here is derived from an EMBL/GenBank/DDBJ whole genome shotgun (WGS) entry which is preliminary data.</text>
</comment>
<accession>A0A4S3K955</accession>
<keyword evidence="2" id="KW-1185">Reference proteome</keyword>
<gene>
    <name evidence="1" type="ORF">B1991_17225</name>
</gene>
<organism evidence="1 2">
    <name type="scientific">Rhodanobacter lindaniclasticus</name>
    <dbReference type="NCBI Taxonomy" id="75310"/>
    <lineage>
        <taxon>Bacteria</taxon>
        <taxon>Pseudomonadati</taxon>
        <taxon>Pseudomonadota</taxon>
        <taxon>Gammaproteobacteria</taxon>
        <taxon>Lysobacterales</taxon>
        <taxon>Rhodanobacteraceae</taxon>
        <taxon>Rhodanobacter</taxon>
    </lineage>
</organism>
<protein>
    <submittedName>
        <fullName evidence="1">Uncharacterized protein</fullName>
    </submittedName>
</protein>
<dbReference type="Proteomes" id="UP000306317">
    <property type="component" value="Unassembled WGS sequence"/>
</dbReference>
<dbReference type="AlphaFoldDB" id="A0A4S3K955"/>
<dbReference type="EMBL" id="MWIO01000071">
    <property type="protein sequence ID" value="THD04810.1"/>
    <property type="molecule type" value="Genomic_DNA"/>
</dbReference>